<dbReference type="Proteomes" id="UP000739284">
    <property type="component" value="Unassembled WGS sequence"/>
</dbReference>
<dbReference type="SUPFAM" id="SSF100950">
    <property type="entry name" value="NagB/RpiA/CoA transferase-like"/>
    <property type="match status" value="1"/>
</dbReference>
<evidence type="ECO:0000259" key="1">
    <source>
        <dbReference type="Pfam" id="PF02589"/>
    </source>
</evidence>
<organism evidence="2 3">
    <name type="scientific">Rahnella ecdela</name>
    <dbReference type="NCBI Taxonomy" id="2816250"/>
    <lineage>
        <taxon>Bacteria</taxon>
        <taxon>Pseudomonadati</taxon>
        <taxon>Pseudomonadota</taxon>
        <taxon>Gammaproteobacteria</taxon>
        <taxon>Enterobacterales</taxon>
        <taxon>Yersiniaceae</taxon>
        <taxon>Rahnella</taxon>
    </lineage>
</organism>
<evidence type="ECO:0000313" key="2">
    <source>
        <dbReference type="EMBL" id="MBU9844752.1"/>
    </source>
</evidence>
<keyword evidence="3" id="KW-1185">Reference proteome</keyword>
<dbReference type="InterPro" id="IPR037171">
    <property type="entry name" value="NagB/RpiA_transferase-like"/>
</dbReference>
<dbReference type="RefSeq" id="WP_120508690.1">
    <property type="nucleotide sequence ID" value="NZ_JAFMOY010000117.1"/>
</dbReference>
<dbReference type="Pfam" id="PF02589">
    <property type="entry name" value="LUD_dom"/>
    <property type="match status" value="1"/>
</dbReference>
<accession>A0ABS6LDA5</accession>
<feature type="domain" description="LUD" evidence="1">
    <location>
        <begin position="71"/>
        <end position="226"/>
    </location>
</feature>
<name>A0ABS6LDA5_9GAMM</name>
<dbReference type="PANTHER" id="PTHR43682">
    <property type="entry name" value="LACTATE UTILIZATION PROTEIN C"/>
    <property type="match status" value="1"/>
</dbReference>
<dbReference type="EMBL" id="JAFMOY010000117">
    <property type="protein sequence ID" value="MBU9844752.1"/>
    <property type="molecule type" value="Genomic_DNA"/>
</dbReference>
<comment type="caution">
    <text evidence="2">The sequence shown here is derived from an EMBL/GenBank/DDBJ whole genome shotgun (WGS) entry which is preliminary data.</text>
</comment>
<dbReference type="InterPro" id="IPR003741">
    <property type="entry name" value="LUD_dom"/>
</dbReference>
<gene>
    <name evidence="2" type="ORF">J1784_06990</name>
</gene>
<dbReference type="Gene3D" id="3.40.50.10420">
    <property type="entry name" value="NagB/RpiA/CoA transferase-like"/>
    <property type="match status" value="1"/>
</dbReference>
<reference evidence="2 3" key="1">
    <citation type="submission" date="2021-03" db="EMBL/GenBank/DDBJ databases">
        <title>Five novel Rahnella species.</title>
        <authorList>
            <person name="Brady C."/>
            <person name="Asselin J."/>
            <person name="Beer S."/>
            <person name="Bruberg M.B."/>
            <person name="Crampton B."/>
            <person name="Venter S."/>
            <person name="Arnold D."/>
            <person name="Denman S."/>
        </authorList>
    </citation>
    <scope>NUCLEOTIDE SEQUENCE [LARGE SCALE GENOMIC DNA]</scope>
    <source>
        <strain evidence="2 3">FRB 231</strain>
    </source>
</reference>
<proteinExistence type="predicted"/>
<protein>
    <submittedName>
        <fullName evidence="2">Lactate utilization protein C</fullName>
    </submittedName>
</protein>
<evidence type="ECO:0000313" key="3">
    <source>
        <dbReference type="Proteomes" id="UP000739284"/>
    </source>
</evidence>
<dbReference type="PANTHER" id="PTHR43682:SF1">
    <property type="entry name" value="LACTATE UTILIZATION PROTEIN C"/>
    <property type="match status" value="1"/>
</dbReference>
<sequence length="229" mass="24470">MTEKIAFLSHLASQLGRPLRTVPASRPEPVNRLPETRLTGMTAEDLLALFLIRSEQAGNRNCVTTSALLTGLVADLCREYGTPVVLADMDGSGLPDFRSILQPTHHIAVQSPSEGNKNTRNARNARTGIVYAEYGLAESGSVVLFSSPRQSRSLSLLPETTLFIVRKSALIPSVAQLAARLDAMVELGLVLPSCINIISGPSCTSDIELIKVIGVHGPANSVCVVIDDE</sequence>
<dbReference type="InterPro" id="IPR024185">
    <property type="entry name" value="FTHF_cligase-like_sf"/>
</dbReference>